<dbReference type="InterPro" id="IPR045386">
    <property type="entry name" value="DUF6525"/>
</dbReference>
<gene>
    <name evidence="2" type="ORF">GCM10017056_00730</name>
</gene>
<evidence type="ECO:0000313" key="3">
    <source>
        <dbReference type="Proteomes" id="UP000626220"/>
    </source>
</evidence>
<feature type="region of interest" description="Disordered" evidence="1">
    <location>
        <begin position="74"/>
        <end position="107"/>
    </location>
</feature>
<evidence type="ECO:0000256" key="1">
    <source>
        <dbReference type="SAM" id="MobiDB-lite"/>
    </source>
</evidence>
<comment type="caution">
    <text evidence="2">The sequence shown here is derived from an EMBL/GenBank/DDBJ whole genome shotgun (WGS) entry which is preliminary data.</text>
</comment>
<dbReference type="AlphaFoldDB" id="A0A8J3GTI6"/>
<protein>
    <submittedName>
        <fullName evidence="2">Uncharacterized protein</fullName>
    </submittedName>
</protein>
<dbReference type="RefSeq" id="WP_189678044.1">
    <property type="nucleotide sequence ID" value="NZ_BNCJ01000001.1"/>
</dbReference>
<name>A0A8J3GTI6_9RHOB</name>
<sequence length="107" mass="11825">MSGNGYGTYRTSRYDDMRAYDALPPEARAMLRTAVGSWAAESIGENLMQLTGRLGLSMLQAVAISAENIRNREAEDTYRHYGPSHPEADNHGRRLKPAPSANWGTAR</sequence>
<keyword evidence="3" id="KW-1185">Reference proteome</keyword>
<dbReference type="Proteomes" id="UP000626220">
    <property type="component" value="Unassembled WGS sequence"/>
</dbReference>
<proteinExistence type="predicted"/>
<reference evidence="2" key="1">
    <citation type="journal article" date="2014" name="Int. J. Syst. Evol. Microbiol.">
        <title>Complete genome sequence of Corynebacterium casei LMG S-19264T (=DSM 44701T), isolated from a smear-ripened cheese.</title>
        <authorList>
            <consortium name="US DOE Joint Genome Institute (JGI-PGF)"/>
            <person name="Walter F."/>
            <person name="Albersmeier A."/>
            <person name="Kalinowski J."/>
            <person name="Ruckert C."/>
        </authorList>
    </citation>
    <scope>NUCLEOTIDE SEQUENCE</scope>
    <source>
        <strain evidence="2">KCTC 42650</strain>
    </source>
</reference>
<dbReference type="Pfam" id="PF20135">
    <property type="entry name" value="DUF6525"/>
    <property type="match status" value="1"/>
</dbReference>
<accession>A0A8J3GTI6</accession>
<evidence type="ECO:0000313" key="2">
    <source>
        <dbReference type="EMBL" id="GHF33172.1"/>
    </source>
</evidence>
<organism evidence="2 3">
    <name type="scientific">Seohaeicola zhoushanensis</name>
    <dbReference type="NCBI Taxonomy" id="1569283"/>
    <lineage>
        <taxon>Bacteria</taxon>
        <taxon>Pseudomonadati</taxon>
        <taxon>Pseudomonadota</taxon>
        <taxon>Alphaproteobacteria</taxon>
        <taxon>Rhodobacterales</taxon>
        <taxon>Roseobacteraceae</taxon>
        <taxon>Seohaeicola</taxon>
    </lineage>
</organism>
<reference evidence="2" key="2">
    <citation type="submission" date="2020-09" db="EMBL/GenBank/DDBJ databases">
        <authorList>
            <person name="Sun Q."/>
            <person name="Kim S."/>
        </authorList>
    </citation>
    <scope>NUCLEOTIDE SEQUENCE</scope>
    <source>
        <strain evidence="2">KCTC 42650</strain>
    </source>
</reference>
<dbReference type="EMBL" id="BNCJ01000001">
    <property type="protein sequence ID" value="GHF33172.1"/>
    <property type="molecule type" value="Genomic_DNA"/>
</dbReference>